<evidence type="ECO:0000313" key="1">
    <source>
        <dbReference type="EMBL" id="KAJ7337360.1"/>
    </source>
</evidence>
<keyword evidence="2" id="KW-1185">Reference proteome</keyword>
<protein>
    <recommendedName>
        <fullName evidence="3">F-box domain-containing protein</fullName>
    </recommendedName>
</protein>
<dbReference type="SUPFAM" id="SSF52047">
    <property type="entry name" value="RNI-like"/>
    <property type="match status" value="1"/>
</dbReference>
<reference evidence="1" key="1">
    <citation type="submission" date="2023-03" db="EMBL/GenBank/DDBJ databases">
        <title>Massive genome expansion in bonnet fungi (Mycena s.s.) driven by repeated elements and novel gene families across ecological guilds.</title>
        <authorList>
            <consortium name="Lawrence Berkeley National Laboratory"/>
            <person name="Harder C.B."/>
            <person name="Miyauchi S."/>
            <person name="Viragh M."/>
            <person name="Kuo A."/>
            <person name="Thoen E."/>
            <person name="Andreopoulos B."/>
            <person name="Lu D."/>
            <person name="Skrede I."/>
            <person name="Drula E."/>
            <person name="Henrissat B."/>
            <person name="Morin E."/>
            <person name="Kohler A."/>
            <person name="Barry K."/>
            <person name="LaButti K."/>
            <person name="Morin E."/>
            <person name="Salamov A."/>
            <person name="Lipzen A."/>
            <person name="Mereny Z."/>
            <person name="Hegedus B."/>
            <person name="Baldrian P."/>
            <person name="Stursova M."/>
            <person name="Weitz H."/>
            <person name="Taylor A."/>
            <person name="Grigoriev I.V."/>
            <person name="Nagy L.G."/>
            <person name="Martin F."/>
            <person name="Kauserud H."/>
        </authorList>
    </citation>
    <scope>NUCLEOTIDE SEQUENCE</scope>
    <source>
        <strain evidence="1">CBHHK002</strain>
    </source>
</reference>
<proteinExistence type="predicted"/>
<dbReference type="Proteomes" id="UP001218218">
    <property type="component" value="Unassembled WGS sequence"/>
</dbReference>
<dbReference type="Gene3D" id="3.80.10.10">
    <property type="entry name" value="Ribonuclease Inhibitor"/>
    <property type="match status" value="1"/>
</dbReference>
<sequence length="413" mass="45599">MPSPPSVLTISSLPNELLEAIAAAGQQARFPHLQLVFKSEWTLSHVSRRFRDVIIGAPALWTLIEANLDTAGSAEILGLYLARSNTRDISVSLESYWGSTVDDTERHLTVERLSQIVPHISRIWRLSCTVSMEVLAPLRHVRAPILQQLGIVRNYVDDHSTRWDSIELLSAGAPELTFLKMDGCKPKIPAPSWTASLTHLEFWDGQDSAEEDATPILAAITEQCSFLTHVYLDINWMDPTGHRLHIPSLKTLHISISECEEEDYLLGIVDLLETPALTKLIIDNARCDQVSALFNATSLPRASFPAMTSLSLVNGGPCPCEAEYPFSDLISFPPAGFFPALSSLALINQCLATTLVQNILRQDATHPWPQLKTVTLCPQGTFLADVAAALRDGMHSNLQRSHTLPKSLLRSFL</sequence>
<accession>A0AAD6ZSV5</accession>
<evidence type="ECO:0000313" key="2">
    <source>
        <dbReference type="Proteomes" id="UP001218218"/>
    </source>
</evidence>
<comment type="caution">
    <text evidence="1">The sequence shown here is derived from an EMBL/GenBank/DDBJ whole genome shotgun (WGS) entry which is preliminary data.</text>
</comment>
<dbReference type="EMBL" id="JARIHO010000029">
    <property type="protein sequence ID" value="KAJ7337360.1"/>
    <property type="molecule type" value="Genomic_DNA"/>
</dbReference>
<name>A0AAD6ZSV5_9AGAR</name>
<dbReference type="InterPro" id="IPR032675">
    <property type="entry name" value="LRR_dom_sf"/>
</dbReference>
<evidence type="ECO:0008006" key="3">
    <source>
        <dbReference type="Google" id="ProtNLM"/>
    </source>
</evidence>
<dbReference type="AlphaFoldDB" id="A0AAD6ZSV5"/>
<organism evidence="1 2">
    <name type="scientific">Mycena albidolilacea</name>
    <dbReference type="NCBI Taxonomy" id="1033008"/>
    <lineage>
        <taxon>Eukaryota</taxon>
        <taxon>Fungi</taxon>
        <taxon>Dikarya</taxon>
        <taxon>Basidiomycota</taxon>
        <taxon>Agaricomycotina</taxon>
        <taxon>Agaricomycetes</taxon>
        <taxon>Agaricomycetidae</taxon>
        <taxon>Agaricales</taxon>
        <taxon>Marasmiineae</taxon>
        <taxon>Mycenaceae</taxon>
        <taxon>Mycena</taxon>
    </lineage>
</organism>
<gene>
    <name evidence="1" type="ORF">DFH08DRAFT_252667</name>
</gene>